<protein>
    <submittedName>
        <fullName evidence="6">Photosystem I assembly protein Ycf3</fullName>
    </submittedName>
</protein>
<dbReference type="InterPro" id="IPR019734">
    <property type="entry name" value="TPR_rpt"/>
</dbReference>
<dbReference type="Pfam" id="PF12770">
    <property type="entry name" value="CHAT"/>
    <property type="match status" value="1"/>
</dbReference>
<dbReference type="PROSITE" id="PS50005">
    <property type="entry name" value="TPR"/>
    <property type="match status" value="1"/>
</dbReference>
<dbReference type="InterPro" id="IPR011990">
    <property type="entry name" value="TPR-like_helical_dom_sf"/>
</dbReference>
<dbReference type="Pfam" id="PF13424">
    <property type="entry name" value="TPR_12"/>
    <property type="match status" value="5"/>
</dbReference>
<accession>A0A518DQA7</accession>
<evidence type="ECO:0000256" key="1">
    <source>
        <dbReference type="ARBA" id="ARBA00022737"/>
    </source>
</evidence>
<dbReference type="SUPFAM" id="SSF48452">
    <property type="entry name" value="TPR-like"/>
    <property type="match status" value="6"/>
</dbReference>
<evidence type="ECO:0000313" key="6">
    <source>
        <dbReference type="EMBL" id="QDU94025.1"/>
    </source>
</evidence>
<dbReference type="PANTHER" id="PTHR45641">
    <property type="entry name" value="TETRATRICOPEPTIDE REPEAT PROTEIN (AFU_ORTHOLOGUE AFUA_6G03870)"/>
    <property type="match status" value="1"/>
</dbReference>
<dbReference type="InterPro" id="IPR024983">
    <property type="entry name" value="CHAT_dom"/>
</dbReference>
<evidence type="ECO:0000259" key="5">
    <source>
        <dbReference type="Pfam" id="PF12770"/>
    </source>
</evidence>
<name>A0A518DQA7_9BACT</name>
<evidence type="ECO:0000256" key="2">
    <source>
        <dbReference type="ARBA" id="ARBA00022803"/>
    </source>
</evidence>
<keyword evidence="1" id="KW-0677">Repeat</keyword>
<dbReference type="PRINTS" id="PR00381">
    <property type="entry name" value="KINESINLIGHT"/>
</dbReference>
<organism evidence="6 7">
    <name type="scientific">Lignipirellula cremea</name>
    <dbReference type="NCBI Taxonomy" id="2528010"/>
    <lineage>
        <taxon>Bacteria</taxon>
        <taxon>Pseudomonadati</taxon>
        <taxon>Planctomycetota</taxon>
        <taxon>Planctomycetia</taxon>
        <taxon>Pirellulales</taxon>
        <taxon>Pirellulaceae</taxon>
        <taxon>Lignipirellula</taxon>
    </lineage>
</organism>
<dbReference type="SMART" id="SM00028">
    <property type="entry name" value="TPR"/>
    <property type="match status" value="14"/>
</dbReference>
<proteinExistence type="predicted"/>
<reference evidence="6 7" key="1">
    <citation type="submission" date="2019-02" db="EMBL/GenBank/DDBJ databases">
        <title>Deep-cultivation of Planctomycetes and their phenomic and genomic characterization uncovers novel biology.</title>
        <authorList>
            <person name="Wiegand S."/>
            <person name="Jogler M."/>
            <person name="Boedeker C."/>
            <person name="Pinto D."/>
            <person name="Vollmers J."/>
            <person name="Rivas-Marin E."/>
            <person name="Kohn T."/>
            <person name="Peeters S.H."/>
            <person name="Heuer A."/>
            <person name="Rast P."/>
            <person name="Oberbeckmann S."/>
            <person name="Bunk B."/>
            <person name="Jeske O."/>
            <person name="Meyerdierks A."/>
            <person name="Storesund J.E."/>
            <person name="Kallscheuer N."/>
            <person name="Luecker S."/>
            <person name="Lage O.M."/>
            <person name="Pohl T."/>
            <person name="Merkel B.J."/>
            <person name="Hornburger P."/>
            <person name="Mueller R.-W."/>
            <person name="Bruemmer F."/>
            <person name="Labrenz M."/>
            <person name="Spormann A.M."/>
            <person name="Op den Camp H."/>
            <person name="Overmann J."/>
            <person name="Amann R."/>
            <person name="Jetten M.S.M."/>
            <person name="Mascher T."/>
            <person name="Medema M.H."/>
            <person name="Devos D.P."/>
            <person name="Kaster A.-K."/>
            <person name="Ovreas L."/>
            <person name="Rohde M."/>
            <person name="Galperin M.Y."/>
            <person name="Jogler C."/>
        </authorList>
    </citation>
    <scope>NUCLEOTIDE SEQUENCE [LARGE SCALE GENOMIC DNA]</scope>
    <source>
        <strain evidence="6 7">Pla85_3_4</strain>
    </source>
</reference>
<feature type="chain" id="PRO_5022219370" evidence="4">
    <location>
        <begin position="26"/>
        <end position="1307"/>
    </location>
</feature>
<keyword evidence="7" id="KW-1185">Reference proteome</keyword>
<feature type="domain" description="CHAT" evidence="5">
    <location>
        <begin position="940"/>
        <end position="1305"/>
    </location>
</feature>
<evidence type="ECO:0000256" key="4">
    <source>
        <dbReference type="SAM" id="SignalP"/>
    </source>
</evidence>
<dbReference type="Pfam" id="PF13374">
    <property type="entry name" value="TPR_10"/>
    <property type="match status" value="2"/>
</dbReference>
<dbReference type="Proteomes" id="UP000317648">
    <property type="component" value="Chromosome"/>
</dbReference>
<dbReference type="KEGG" id="lcre:Pla8534_18110"/>
<dbReference type="PANTHER" id="PTHR45641:SF19">
    <property type="entry name" value="NEPHROCYSTIN-3"/>
    <property type="match status" value="1"/>
</dbReference>
<feature type="repeat" description="TPR" evidence="3">
    <location>
        <begin position="442"/>
        <end position="475"/>
    </location>
</feature>
<dbReference type="RefSeq" id="WP_197443120.1">
    <property type="nucleotide sequence ID" value="NZ_CP036433.1"/>
</dbReference>
<evidence type="ECO:0000313" key="7">
    <source>
        <dbReference type="Proteomes" id="UP000317648"/>
    </source>
</evidence>
<dbReference type="EMBL" id="CP036433">
    <property type="protein sequence ID" value="QDU94025.1"/>
    <property type="molecule type" value="Genomic_DNA"/>
</dbReference>
<feature type="signal peptide" evidence="4">
    <location>
        <begin position="1"/>
        <end position="25"/>
    </location>
</feature>
<dbReference type="Gene3D" id="1.25.40.10">
    <property type="entry name" value="Tetratricopeptide repeat domain"/>
    <property type="match status" value="4"/>
</dbReference>
<gene>
    <name evidence="6" type="ORF">Pla8534_18110</name>
</gene>
<sequence precursor="true">MRCSAGAVVFACLLSLAGLSSTAVASEKKAAGALLEEAKSLTGEEQLEQAEKLYRDALRFLPQDAAEDAAQRRTAVEGLAEVLRRRAVGLMNQNLQGQAAPVWREVVKLRSEIWAPGHWQAGNAERAAQVCEITSQFTAEQKREAEPLGELWQQLNEHRQAKQFAKAKEDCLAIRKLYEFCYGKEFFLVSEAVFQLAQVYEDQGDDTAAESTHRLALEMRRKAMGLQHPNTAVSLSRLATLVAKRGDEAKARELFRQSAEIYQQCYSEPRDETAYVLHEAARMAHALGDYDEAAQAYAKSRDAYEHVNGKKHASTALAAFNLGMSCEAGRQYSQAKSAYQETLATRTEILGGDHPDTLASLNALAKVCREMEDYPAALAHYRKVLGIRQRVHGEEHALTAESLENAGNVCVDREDFVTAEKYLRKSLAIRTKLLGEQHADTASSLHALGKLFRQKGDRDQATAHFIKALEIRTRVLPKFHADTAESQYELAMIRDDQGRYAEALLLAQQSLWGRVAGLGDKHPAVADTFNLLATLHEKQGSQSLVTALYLQALAIRQKAFGEQHEDTATSLCNLGLHYASSGNLEEAGPLLEKSLKIRLQLFGSDHPDTANSYSNLGLFYYLSEGDLQKAESLFTKALEIFRKVNGAESPEYATCLNNLGYCSWVRGNTQRGEKLVRDALAIRSKVLGEAHPDTISTVVLLAGKQFENGDYQQAAASYERCLLAGRQRMTEAADFQSERQQLQLARKQKDHLSVLVSLALTHPEFHESAFRELLEWKGSILLRQRQMRVFSTDPKAAQTLAKLKKNAADLAASLEAPGLNPDSGLTGAQIMFLSTERDQLEAELGRLRKAPPAQAEASSLAMVAAAQPADSTLLTYFKYIRIRRTENAEDRFQAENALAVFVLRPGESPQLVDLGPISPIANAIAKWRQSFGQTTKAAAAAHTLKEKIWTPIQKFLGDDDLVVISPDGELEEFPFAVLPGKLPDSYLLEDYRIAILPVPQLLPELVRPPTDKPKPSQLLLVGGLNYDAEPANAASVEVAWRQPADQVLRGGGASFASLPGTVTEIAEIATVFKKRFTSEEEKVVTLTGLEAGENQFCEAAGQFTHLHLATHGYFASVNILELADGSRGGAALSSGAMQDLLVDDLQPGLHSGLAFSGANLPATGADDGILTAADIAALQLDGVDLVVLSACESGLGKAADGEGMLGVQRAFQVAGARTTIASLWPVGDVATQLLMTRFYHNLWEKKMNKLDALREAQLHLLNHPDEVLDHKAFRGDLRVRAATNATIKSSRLSPQFWAAFCLSGSWE</sequence>
<keyword evidence="4" id="KW-0732">Signal</keyword>
<evidence type="ECO:0000256" key="3">
    <source>
        <dbReference type="PROSITE-ProRule" id="PRU00339"/>
    </source>
</evidence>
<keyword evidence="2 3" id="KW-0802">TPR repeat</keyword>